<comment type="caution">
    <text evidence="1">The sequence shown here is derived from an EMBL/GenBank/DDBJ whole genome shotgun (WGS) entry which is preliminary data.</text>
</comment>
<accession>A0A081R140</accession>
<evidence type="ECO:0000313" key="1">
    <source>
        <dbReference type="EMBL" id="KEQ48913.1"/>
    </source>
</evidence>
<organism evidence="1 2">
    <name type="scientific">Streptococcus mitis</name>
    <dbReference type="NCBI Taxonomy" id="28037"/>
    <lineage>
        <taxon>Bacteria</taxon>
        <taxon>Bacillati</taxon>
        <taxon>Bacillota</taxon>
        <taxon>Bacilli</taxon>
        <taxon>Lactobacillales</taxon>
        <taxon>Streptococcaceae</taxon>
        <taxon>Streptococcus</taxon>
        <taxon>Streptococcus mitis group</taxon>
    </lineage>
</organism>
<dbReference type="EMBL" id="JPFZ01000007">
    <property type="protein sequence ID" value="KEQ48913.1"/>
    <property type="molecule type" value="Genomic_DNA"/>
</dbReference>
<dbReference type="Proteomes" id="UP000028022">
    <property type="component" value="Unassembled WGS sequence"/>
</dbReference>
<proteinExistence type="predicted"/>
<reference evidence="1 2" key="1">
    <citation type="submission" date="2014-05" db="EMBL/GenBank/DDBJ databases">
        <authorList>
            <person name="Daugherty S.C."/>
            <person name="Tallon L.J."/>
            <person name="Sadzewicz L."/>
            <person name="Kilian M."/>
            <person name="Tettelin H."/>
        </authorList>
    </citation>
    <scope>NUCLEOTIDE SEQUENCE [LARGE SCALE GENOMIC DNA]</scope>
    <source>
        <strain evidence="1 2">SK608</strain>
    </source>
</reference>
<sequence length="63" mass="7140">MKSFKEFRESLTAEDMQDIAAKANEATKQIDHTDGLQLGMVSSLTSAITTIELLEKYHEWLHS</sequence>
<evidence type="ECO:0000313" key="2">
    <source>
        <dbReference type="Proteomes" id="UP000028022"/>
    </source>
</evidence>
<gene>
    <name evidence="1" type="ORF">SK608_0210</name>
</gene>
<dbReference type="AlphaFoldDB" id="A0A081R140"/>
<name>A0A081R140_STRMT</name>
<evidence type="ECO:0008006" key="3">
    <source>
        <dbReference type="Google" id="ProtNLM"/>
    </source>
</evidence>
<protein>
    <recommendedName>
        <fullName evidence="3">Phage protein</fullName>
    </recommendedName>
</protein>